<protein>
    <recommendedName>
        <fullName evidence="3">Endonuclease/exonuclease/phosphatase domain-containing protein</fullName>
    </recommendedName>
</protein>
<dbReference type="Gene3D" id="3.60.10.10">
    <property type="entry name" value="Endonuclease/exonuclease/phosphatase"/>
    <property type="match status" value="1"/>
</dbReference>
<gene>
    <name evidence="1" type="ORF">PCOR1329_LOCUS73721</name>
</gene>
<evidence type="ECO:0000313" key="2">
    <source>
        <dbReference type="Proteomes" id="UP001189429"/>
    </source>
</evidence>
<reference evidence="1" key="1">
    <citation type="submission" date="2023-10" db="EMBL/GenBank/DDBJ databases">
        <authorList>
            <person name="Chen Y."/>
            <person name="Shah S."/>
            <person name="Dougan E. K."/>
            <person name="Thang M."/>
            <person name="Chan C."/>
        </authorList>
    </citation>
    <scope>NUCLEOTIDE SEQUENCE [LARGE SCALE GENOMIC DNA]</scope>
</reference>
<dbReference type="SUPFAM" id="SSF56219">
    <property type="entry name" value="DNase I-like"/>
    <property type="match status" value="1"/>
</dbReference>
<dbReference type="EMBL" id="CAUYUJ010019948">
    <property type="protein sequence ID" value="CAK0894773.1"/>
    <property type="molecule type" value="Genomic_DNA"/>
</dbReference>
<dbReference type="InterPro" id="IPR036691">
    <property type="entry name" value="Endo/exonu/phosph_ase_sf"/>
</dbReference>
<dbReference type="PANTHER" id="PTHR19446">
    <property type="entry name" value="REVERSE TRANSCRIPTASES"/>
    <property type="match status" value="1"/>
</dbReference>
<sequence>MKGSHRYEDGVTLVAQSSGPQGGVAILLSPEASSAWAAAGSQSHGHASDRILQCSLQLGGKEGRFSIFSVHGPTCKATDEELDVFWEALRAATAKARGIYFVFGDFNSRVGSAAGPDDVLGLHGLGRCNATGERMLNFCRARGLIDFALARTCDADIFTNVRTYPGVEVESDHVLGVATLRQKPRRHLTHSGAAPVPEAPRPLPVLEVRKHATSAGDAFRAAAVSALQRADLQPGQLAAALRQVGAGTLGEQPKRRVPDWRVVNREAFKALAKARQEAHARTRPSGDPRHALAFKRLCRGTRATARRMVNDWWASMAQDVSDAADRHDYAVVFAGVRDMPRQLGALPRAPVAHRVKGTLRHLADMASHFEQVLNIQRPLRSEAVEAGLALLQPLDQGRVDFSAPGYDRVLKAIKQLKGRKAAGPDGVPAELYKQPGVVEEAARILTPWVRRWWTGDLTGRPEDWRDSHMVALYKGAGDISDLDNWRGICLLQIL</sequence>
<name>A0ABN9XAI1_9DINO</name>
<evidence type="ECO:0008006" key="3">
    <source>
        <dbReference type="Google" id="ProtNLM"/>
    </source>
</evidence>
<proteinExistence type="predicted"/>
<keyword evidence="2" id="KW-1185">Reference proteome</keyword>
<comment type="caution">
    <text evidence="1">The sequence shown here is derived from an EMBL/GenBank/DDBJ whole genome shotgun (WGS) entry which is preliminary data.</text>
</comment>
<dbReference type="Proteomes" id="UP001189429">
    <property type="component" value="Unassembled WGS sequence"/>
</dbReference>
<organism evidence="1 2">
    <name type="scientific">Prorocentrum cordatum</name>
    <dbReference type="NCBI Taxonomy" id="2364126"/>
    <lineage>
        <taxon>Eukaryota</taxon>
        <taxon>Sar</taxon>
        <taxon>Alveolata</taxon>
        <taxon>Dinophyceae</taxon>
        <taxon>Prorocentrales</taxon>
        <taxon>Prorocentraceae</taxon>
        <taxon>Prorocentrum</taxon>
    </lineage>
</organism>
<evidence type="ECO:0000313" key="1">
    <source>
        <dbReference type="EMBL" id="CAK0894773.1"/>
    </source>
</evidence>
<accession>A0ABN9XAI1</accession>